<keyword evidence="5 8" id="KW-1133">Transmembrane helix</keyword>
<proteinExistence type="predicted"/>
<dbReference type="Proteomes" id="UP000283538">
    <property type="component" value="Unassembled WGS sequence"/>
</dbReference>
<evidence type="ECO:0000313" key="11">
    <source>
        <dbReference type="Proteomes" id="UP000283538"/>
    </source>
</evidence>
<dbReference type="AlphaFoldDB" id="A0A414MKR7"/>
<protein>
    <recommendedName>
        <fullName evidence="9">Pycsar effector protein domain-containing protein</fullName>
    </recommendedName>
</protein>
<gene>
    <name evidence="10" type="ORF">DW701_00175</name>
</gene>
<feature type="domain" description="Pycsar effector protein" evidence="9">
    <location>
        <begin position="32"/>
        <end position="203"/>
    </location>
</feature>
<evidence type="ECO:0000256" key="5">
    <source>
        <dbReference type="ARBA" id="ARBA00022989"/>
    </source>
</evidence>
<evidence type="ECO:0000259" key="9">
    <source>
        <dbReference type="Pfam" id="PF18967"/>
    </source>
</evidence>
<evidence type="ECO:0000256" key="6">
    <source>
        <dbReference type="ARBA" id="ARBA00023118"/>
    </source>
</evidence>
<evidence type="ECO:0000256" key="4">
    <source>
        <dbReference type="ARBA" id="ARBA00022741"/>
    </source>
</evidence>
<dbReference type="InterPro" id="IPR043760">
    <property type="entry name" value="PycTM_dom"/>
</dbReference>
<dbReference type="EMBL" id="QSLA01000001">
    <property type="protein sequence ID" value="RHF12681.1"/>
    <property type="molecule type" value="Genomic_DNA"/>
</dbReference>
<evidence type="ECO:0000256" key="7">
    <source>
        <dbReference type="ARBA" id="ARBA00023136"/>
    </source>
</evidence>
<reference evidence="10 11" key="1">
    <citation type="submission" date="2018-08" db="EMBL/GenBank/DDBJ databases">
        <title>A genome reference for cultivated species of the human gut microbiota.</title>
        <authorList>
            <person name="Zou Y."/>
            <person name="Xue W."/>
            <person name="Luo G."/>
        </authorList>
    </citation>
    <scope>NUCLEOTIDE SEQUENCE [LARGE SCALE GENOMIC DNA]</scope>
    <source>
        <strain evidence="10 11">AM26-26AC</strain>
    </source>
</reference>
<dbReference type="GO" id="GO:0051607">
    <property type="term" value="P:defense response to virus"/>
    <property type="evidence" value="ECO:0007669"/>
    <property type="project" value="UniProtKB-KW"/>
</dbReference>
<evidence type="ECO:0000256" key="8">
    <source>
        <dbReference type="SAM" id="Phobius"/>
    </source>
</evidence>
<feature type="transmembrane region" description="Helical" evidence="8">
    <location>
        <begin position="188"/>
        <end position="208"/>
    </location>
</feature>
<evidence type="ECO:0000256" key="2">
    <source>
        <dbReference type="ARBA" id="ARBA00022475"/>
    </source>
</evidence>
<comment type="caution">
    <text evidence="10">The sequence shown here is derived from an EMBL/GenBank/DDBJ whole genome shotgun (WGS) entry which is preliminary data.</text>
</comment>
<evidence type="ECO:0000313" key="10">
    <source>
        <dbReference type="EMBL" id="RHF12681.1"/>
    </source>
</evidence>
<keyword evidence="7 8" id="KW-0472">Membrane</keyword>
<dbReference type="GO" id="GO:0000166">
    <property type="term" value="F:nucleotide binding"/>
    <property type="evidence" value="ECO:0007669"/>
    <property type="project" value="UniProtKB-KW"/>
</dbReference>
<feature type="transmembrane region" description="Helical" evidence="8">
    <location>
        <begin position="48"/>
        <end position="70"/>
    </location>
</feature>
<keyword evidence="6" id="KW-0051">Antiviral defense</keyword>
<keyword evidence="4" id="KW-0547">Nucleotide-binding</keyword>
<keyword evidence="3 8" id="KW-0812">Transmembrane</keyword>
<evidence type="ECO:0000256" key="3">
    <source>
        <dbReference type="ARBA" id="ARBA00022692"/>
    </source>
</evidence>
<accession>A0A414MKR7</accession>
<name>A0A414MKR7_9BACE</name>
<dbReference type="Pfam" id="PF18967">
    <property type="entry name" value="PycTM"/>
    <property type="match status" value="1"/>
</dbReference>
<dbReference type="GO" id="GO:0005886">
    <property type="term" value="C:plasma membrane"/>
    <property type="evidence" value="ECO:0007669"/>
    <property type="project" value="UniProtKB-SubCell"/>
</dbReference>
<feature type="transmembrane region" description="Helical" evidence="8">
    <location>
        <begin position="90"/>
        <end position="114"/>
    </location>
</feature>
<comment type="subcellular location">
    <subcellularLocation>
        <location evidence="1">Cell membrane</location>
    </subcellularLocation>
</comment>
<evidence type="ECO:0000256" key="1">
    <source>
        <dbReference type="ARBA" id="ARBA00004236"/>
    </source>
</evidence>
<organism evidence="10 11">
    <name type="scientific">Bacteroides eggerthii</name>
    <dbReference type="NCBI Taxonomy" id="28111"/>
    <lineage>
        <taxon>Bacteria</taxon>
        <taxon>Pseudomonadati</taxon>
        <taxon>Bacteroidota</taxon>
        <taxon>Bacteroidia</taxon>
        <taxon>Bacteroidales</taxon>
        <taxon>Bacteroidaceae</taxon>
        <taxon>Bacteroides</taxon>
    </lineage>
</organism>
<keyword evidence="2" id="KW-1003">Cell membrane</keyword>
<sequence>MPFYFIHLQFCRTFALKLKIMDITKEELTLRLDRVNSWINNCDQKSSIILAIEGVVLTILCTSDYISFIHQRLIFPIYNYYKTGNGVFSVINTIQLFILAAMFILIFLSVFYSLQVIKGTTDTSLFKQPGLTEKSLLHFTSISNKSFNDFKRDVANQSEESMLNDLYSQIYINSSICDNKFKYHKKSVLCFCIFLFLLVLISFIQLIAL</sequence>